<protein>
    <submittedName>
        <fullName evidence="1">Uncharacterized protein</fullName>
    </submittedName>
</protein>
<accession>A0A4Z2IGV6</accession>
<evidence type="ECO:0000313" key="1">
    <source>
        <dbReference type="EMBL" id="TNN76393.1"/>
    </source>
</evidence>
<name>A0A4Z2IGV6_9TELE</name>
<gene>
    <name evidence="1" type="ORF">EYF80_013258</name>
</gene>
<reference evidence="1 2" key="1">
    <citation type="submission" date="2019-03" db="EMBL/GenBank/DDBJ databases">
        <title>First draft genome of Liparis tanakae, snailfish: a comprehensive survey of snailfish specific genes.</title>
        <authorList>
            <person name="Kim W."/>
            <person name="Song I."/>
            <person name="Jeong J.-H."/>
            <person name="Kim D."/>
            <person name="Kim S."/>
            <person name="Ryu S."/>
            <person name="Song J.Y."/>
            <person name="Lee S.K."/>
        </authorList>
    </citation>
    <scope>NUCLEOTIDE SEQUENCE [LARGE SCALE GENOMIC DNA]</scope>
    <source>
        <tissue evidence="1">Muscle</tissue>
    </source>
</reference>
<comment type="caution">
    <text evidence="1">The sequence shown here is derived from an EMBL/GenBank/DDBJ whole genome shotgun (WGS) entry which is preliminary data.</text>
</comment>
<organism evidence="1 2">
    <name type="scientific">Liparis tanakae</name>
    <name type="common">Tanaka's snailfish</name>
    <dbReference type="NCBI Taxonomy" id="230148"/>
    <lineage>
        <taxon>Eukaryota</taxon>
        <taxon>Metazoa</taxon>
        <taxon>Chordata</taxon>
        <taxon>Craniata</taxon>
        <taxon>Vertebrata</taxon>
        <taxon>Euteleostomi</taxon>
        <taxon>Actinopterygii</taxon>
        <taxon>Neopterygii</taxon>
        <taxon>Teleostei</taxon>
        <taxon>Neoteleostei</taxon>
        <taxon>Acanthomorphata</taxon>
        <taxon>Eupercaria</taxon>
        <taxon>Perciformes</taxon>
        <taxon>Cottioidei</taxon>
        <taxon>Cottales</taxon>
        <taxon>Liparidae</taxon>
        <taxon>Liparis</taxon>
    </lineage>
</organism>
<keyword evidence="2" id="KW-1185">Reference proteome</keyword>
<dbReference type="EMBL" id="SRLO01000093">
    <property type="protein sequence ID" value="TNN76393.1"/>
    <property type="molecule type" value="Genomic_DNA"/>
</dbReference>
<dbReference type="Proteomes" id="UP000314294">
    <property type="component" value="Unassembled WGS sequence"/>
</dbReference>
<sequence>MSSTEGSKVTAGGLTSSSRLLCSFCSSMRFCLSANSRRLCSSFCCCSSRCCWCRRCASDRSLLASWRCRKSRLRVDSPGTLMMELRAEPAQRIAMTSGAIQYGVPMNVFLRPTVRSNWADTPKSTENTGKHITLQDFICTLCRSLCSCDVLALDVSVDDLVLMEVSQALQMKECPVMVIYYY</sequence>
<proteinExistence type="predicted"/>
<evidence type="ECO:0000313" key="2">
    <source>
        <dbReference type="Proteomes" id="UP000314294"/>
    </source>
</evidence>
<dbReference type="AlphaFoldDB" id="A0A4Z2IGV6"/>